<dbReference type="PATRIC" id="fig|1547436.3.peg.702"/>
<organism evidence="9 10">
    <name type="scientific">Flagellimonas eckloniae</name>
    <dbReference type="NCBI Taxonomy" id="346185"/>
    <lineage>
        <taxon>Bacteria</taxon>
        <taxon>Pseudomonadati</taxon>
        <taxon>Bacteroidota</taxon>
        <taxon>Flavobacteriia</taxon>
        <taxon>Flavobacteriales</taxon>
        <taxon>Flavobacteriaceae</taxon>
        <taxon>Flagellimonas</taxon>
    </lineage>
</organism>
<dbReference type="InterPro" id="IPR036909">
    <property type="entry name" value="Cyt_c-like_dom_sf"/>
</dbReference>
<dbReference type="STRING" id="346185.AAY42_03345"/>
<keyword evidence="10" id="KW-1185">Reference proteome</keyword>
<evidence type="ECO:0000259" key="4">
    <source>
        <dbReference type="Pfam" id="PF07627"/>
    </source>
</evidence>
<evidence type="ECO:0000256" key="1">
    <source>
        <dbReference type="SAM" id="Phobius"/>
    </source>
</evidence>
<dbReference type="Pfam" id="PF07635">
    <property type="entry name" value="PSCyt1"/>
    <property type="match status" value="1"/>
</dbReference>
<dbReference type="EMBL" id="LCTZ01000002">
    <property type="protein sequence ID" value="KQC31584.1"/>
    <property type="molecule type" value="Genomic_DNA"/>
</dbReference>
<dbReference type="Pfam" id="PF07631">
    <property type="entry name" value="PSD4"/>
    <property type="match status" value="1"/>
</dbReference>
<evidence type="ECO:0000259" key="7">
    <source>
        <dbReference type="Pfam" id="PF07637"/>
    </source>
</evidence>
<dbReference type="Pfam" id="PF07627">
    <property type="entry name" value="PSCyt3"/>
    <property type="match status" value="1"/>
</dbReference>
<feature type="transmembrane region" description="Helical" evidence="1">
    <location>
        <begin position="9"/>
        <end position="26"/>
    </location>
</feature>
<evidence type="ECO:0000313" key="10">
    <source>
        <dbReference type="Proteomes" id="UP000050827"/>
    </source>
</evidence>
<feature type="transmembrane region" description="Helical" evidence="1">
    <location>
        <begin position="79"/>
        <end position="100"/>
    </location>
</feature>
<dbReference type="Gene3D" id="1.10.760.10">
    <property type="entry name" value="Cytochrome c-like domain"/>
    <property type="match status" value="1"/>
</dbReference>
<dbReference type="Pfam" id="PF07626">
    <property type="entry name" value="PSD3"/>
    <property type="match status" value="1"/>
</dbReference>
<dbReference type="Pfam" id="PF07637">
    <property type="entry name" value="PSD5"/>
    <property type="match status" value="1"/>
</dbReference>
<dbReference type="Proteomes" id="UP000050827">
    <property type="component" value="Unassembled WGS sequence"/>
</dbReference>
<name>A0A0Q1C2X8_9FLAO</name>
<evidence type="ECO:0000259" key="6">
    <source>
        <dbReference type="Pfam" id="PF07635"/>
    </source>
</evidence>
<dbReference type="GO" id="GO:0020037">
    <property type="term" value="F:heme binding"/>
    <property type="evidence" value="ECO:0007669"/>
    <property type="project" value="InterPro"/>
</dbReference>
<feature type="transmembrane region" description="Helical" evidence="1">
    <location>
        <begin position="46"/>
        <end position="67"/>
    </location>
</feature>
<dbReference type="GO" id="GO:0009055">
    <property type="term" value="F:electron transfer activity"/>
    <property type="evidence" value="ECO:0007669"/>
    <property type="project" value="InterPro"/>
</dbReference>
<feature type="transmembrane region" description="Helical" evidence="1">
    <location>
        <begin position="142"/>
        <end position="162"/>
    </location>
</feature>
<feature type="domain" description="DUF1595" evidence="7">
    <location>
        <begin position="795"/>
        <end position="855"/>
    </location>
</feature>
<dbReference type="SUPFAM" id="SSF46626">
    <property type="entry name" value="Cytochrome c"/>
    <property type="match status" value="1"/>
</dbReference>
<protein>
    <recommendedName>
        <fullName evidence="11">Cytochrome c domain-containing protein</fullName>
    </recommendedName>
</protein>
<evidence type="ECO:0000313" key="9">
    <source>
        <dbReference type="EMBL" id="KQC31584.1"/>
    </source>
</evidence>
<dbReference type="InterPro" id="IPR019251">
    <property type="entry name" value="DUF2231_TM"/>
</dbReference>
<feature type="domain" description="DUF2231" evidence="8">
    <location>
        <begin position="43"/>
        <end position="166"/>
    </location>
</feature>
<feature type="domain" description="DUF1585" evidence="2">
    <location>
        <begin position="1122"/>
        <end position="1196"/>
    </location>
</feature>
<dbReference type="InterPro" id="IPR011429">
    <property type="entry name" value="Cyt_c_Planctomycete-type"/>
</dbReference>
<keyword evidence="1" id="KW-1133">Transmembrane helix</keyword>
<comment type="caution">
    <text evidence="9">The sequence shown here is derived from an EMBL/GenBank/DDBJ whole genome shotgun (WGS) entry which is preliminary data.</text>
</comment>
<dbReference type="AlphaFoldDB" id="A0A0Q1C2X8"/>
<keyword evidence="1" id="KW-0812">Transmembrane</keyword>
<proteinExistence type="predicted"/>
<sequence>MKKENKKSLILGAIVVTIVTLTIPFLPMDADEMHWLLGFFGKFHPLLVHLPIGILLALFFLELASYFKPSLQLGGASGLLLWSAVITAVPTALAGTLLAASGEYGSQSFAMHKWYGLATVILSIWLLVIHKQSTVSLVGKFTLYRAILVINVVLLGIAGHYGGSLTHGSNYLTKDLPDEIREFLGDDPYSMDGLLALDDGEVTKILKEKDYDTDIKPIVNTYCYSCHGVEEQKGGLRLDEIDPDLVKGQDAETWRFMLDMVNSGEMPPEEEKQPTEEERALLVDWITASVQNAVKIKKAEQKPVIRRLTKKQYTHSVSNLLNLPMNFGEVLPEDGKSEMGFSNNGQVQQVSPLHIEYYKQIARQALDKAIPPAEKPESTRYKITFGKGIGEDKPAGKIGGYQSDPIDPDDFIVEILDTNGLPKIGLDSVEKAHLINIKENIGIGMRGSHKDRYQVVENGITLYSALPHKEVSPKSWQGPSPNLKLLIKDNFPMNGNFKLRVKASKGQQLYSQIPGLIALRNQLPAEDLTGAIQLNAYTCRTKSNLKLVSKRLVPRDLTENSKAKYTFFAPQEGYYQIDFTHPYVADDGMPSLKLKLDRDQLQERLHINDSLKNRKEITTPITMAYLEKGEHSLEIGGRFFVGFSKVVITPYPDSHPIAIELMEEAERSRLKFTNDSPILRAFAGARTDDGMDYKTFGDFKGVTASYGNPEDYTFYDRLENLPIPVIDTVETEILANIMIIGLWNDFLVKDNHDSGPPLLIQELEFEAPYHSVWPPESQTTIFFPSEDKTDKEKYTKQVLTRFMERAYRRPLDKGEVDPYLDFWKSIRNDYERYEDGVKEVLVAVLCSPSFIYLAEPEEGSSDDEREFYLASRLAYFLWDSPPDSLLMEVADDGKLHRKKELKKQVQRMLHDDKSWRMIQQFSEEWLRIDRHKAMNTNVDEYEDFTRFVKRDMEDETYHFINYVLQKDMGIHNLIESNFALLNQNLAEFYGIDSVKGNHFRPVNLTGEMKRGGLLSQGSFLSGHSDGTQAHAIKRAVWLKSKILGDHPPDPPPNVPELDPETPGFENLTLKEQLFIHRDKVSCMGCHRKIDPYGIVFENYNAVGLFQTEVMEKPIDAKTELPDGTVVDGIEGIKSYILREKKDDFTRSLVKHLFSYALGRDITFVDEREIESIVRAVKKEDYRFQSVFENIVTSRSFRGEF</sequence>
<dbReference type="Pfam" id="PF07624">
    <property type="entry name" value="PSD2"/>
    <property type="match status" value="1"/>
</dbReference>
<gene>
    <name evidence="9" type="ORF">AAY42_03345</name>
</gene>
<feature type="transmembrane region" description="Helical" evidence="1">
    <location>
        <begin position="112"/>
        <end position="130"/>
    </location>
</feature>
<reference evidence="9 10" key="1">
    <citation type="submission" date="2015-04" db="EMBL/GenBank/DDBJ databases">
        <title>Complete genome of flavobacterium.</title>
        <authorList>
            <person name="Kwon Y.M."/>
            <person name="Kim S.-J."/>
        </authorList>
    </citation>
    <scope>NUCLEOTIDE SEQUENCE [LARGE SCALE GENOMIC DNA]</scope>
    <source>
        <strain evidence="9 10">DK169</strain>
    </source>
</reference>
<evidence type="ECO:0000259" key="3">
    <source>
        <dbReference type="Pfam" id="PF07626"/>
    </source>
</evidence>
<evidence type="ECO:0008006" key="11">
    <source>
        <dbReference type="Google" id="ProtNLM"/>
    </source>
</evidence>
<evidence type="ECO:0000259" key="2">
    <source>
        <dbReference type="Pfam" id="PF07624"/>
    </source>
</evidence>
<feature type="domain" description="DUF1592" evidence="5">
    <location>
        <begin position="867"/>
        <end position="991"/>
    </location>
</feature>
<dbReference type="InterPro" id="IPR011478">
    <property type="entry name" value="DUF1585"/>
</dbReference>
<dbReference type="InterPro" id="IPR013042">
    <property type="entry name" value="DUF1592"/>
</dbReference>
<dbReference type="Pfam" id="PF09990">
    <property type="entry name" value="DUF2231"/>
    <property type="match status" value="1"/>
</dbReference>
<feature type="domain" description="DUF1588" evidence="4">
    <location>
        <begin position="1010"/>
        <end position="1108"/>
    </location>
</feature>
<feature type="domain" description="Cytochrome C Planctomycete-type" evidence="6">
    <location>
        <begin position="223"/>
        <end position="270"/>
    </location>
</feature>
<feature type="domain" description="DUF1587" evidence="3">
    <location>
        <begin position="306"/>
        <end position="370"/>
    </location>
</feature>
<dbReference type="InterPro" id="IPR013036">
    <property type="entry name" value="DUF1587"/>
</dbReference>
<dbReference type="InterPro" id="IPR013043">
    <property type="entry name" value="DUF1595"/>
</dbReference>
<dbReference type="InterPro" id="IPR013039">
    <property type="entry name" value="DUF1588"/>
</dbReference>
<keyword evidence="1" id="KW-0472">Membrane</keyword>
<evidence type="ECO:0000259" key="8">
    <source>
        <dbReference type="Pfam" id="PF09990"/>
    </source>
</evidence>
<accession>A0A0Q1C2X8</accession>
<evidence type="ECO:0000259" key="5">
    <source>
        <dbReference type="Pfam" id="PF07631"/>
    </source>
</evidence>